<feature type="transmembrane region" description="Helical" evidence="9">
    <location>
        <begin position="190"/>
        <end position="208"/>
    </location>
</feature>
<keyword evidence="8 9" id="KW-0472">Membrane</keyword>
<dbReference type="InterPro" id="IPR003593">
    <property type="entry name" value="AAA+_ATPase"/>
</dbReference>
<evidence type="ECO:0000256" key="7">
    <source>
        <dbReference type="ARBA" id="ARBA00022989"/>
    </source>
</evidence>
<dbReference type="GO" id="GO:0005886">
    <property type="term" value="C:plasma membrane"/>
    <property type="evidence" value="ECO:0007669"/>
    <property type="project" value="UniProtKB-SubCell"/>
</dbReference>
<feature type="domain" description="ABC transmembrane type-1" evidence="11">
    <location>
        <begin position="50"/>
        <end position="331"/>
    </location>
</feature>
<evidence type="ECO:0000313" key="13">
    <source>
        <dbReference type="Proteomes" id="UP000432089"/>
    </source>
</evidence>
<dbReference type="Gene3D" id="1.20.1560.10">
    <property type="entry name" value="ABC transporter type 1, transmembrane domain"/>
    <property type="match status" value="1"/>
</dbReference>
<evidence type="ECO:0000256" key="6">
    <source>
        <dbReference type="ARBA" id="ARBA00022840"/>
    </source>
</evidence>
<dbReference type="InterPro" id="IPR017871">
    <property type="entry name" value="ABC_transporter-like_CS"/>
</dbReference>
<dbReference type="PROSITE" id="PS50893">
    <property type="entry name" value="ABC_TRANSPORTER_2"/>
    <property type="match status" value="1"/>
</dbReference>
<evidence type="ECO:0000256" key="5">
    <source>
        <dbReference type="ARBA" id="ARBA00022741"/>
    </source>
</evidence>
<evidence type="ECO:0000256" key="3">
    <source>
        <dbReference type="ARBA" id="ARBA00022448"/>
    </source>
</evidence>
<dbReference type="SUPFAM" id="SSF52540">
    <property type="entry name" value="P-loop containing nucleoside triphosphate hydrolases"/>
    <property type="match status" value="1"/>
</dbReference>
<dbReference type="AlphaFoldDB" id="A0A7V7TYB8"/>
<dbReference type="CDD" id="cd07346">
    <property type="entry name" value="ABC_6TM_exporters"/>
    <property type="match status" value="1"/>
</dbReference>
<dbReference type="InterPro" id="IPR011527">
    <property type="entry name" value="ABC1_TM_dom"/>
</dbReference>
<dbReference type="PROSITE" id="PS50929">
    <property type="entry name" value="ABC_TM1F"/>
    <property type="match status" value="1"/>
</dbReference>
<dbReference type="PROSITE" id="PS00211">
    <property type="entry name" value="ABC_TRANSPORTER_1"/>
    <property type="match status" value="1"/>
</dbReference>
<dbReference type="InterPro" id="IPR027417">
    <property type="entry name" value="P-loop_NTPase"/>
</dbReference>
<comment type="subcellular location">
    <subcellularLocation>
        <location evidence="1">Cell membrane</location>
        <topology evidence="1">Multi-pass membrane protein</topology>
    </subcellularLocation>
</comment>
<dbReference type="GO" id="GO:0016887">
    <property type="term" value="F:ATP hydrolysis activity"/>
    <property type="evidence" value="ECO:0007669"/>
    <property type="project" value="InterPro"/>
</dbReference>
<dbReference type="GO" id="GO:0005524">
    <property type="term" value="F:ATP binding"/>
    <property type="evidence" value="ECO:0007669"/>
    <property type="project" value="UniProtKB-KW"/>
</dbReference>
<evidence type="ECO:0000256" key="8">
    <source>
        <dbReference type="ARBA" id="ARBA00023136"/>
    </source>
</evidence>
<evidence type="ECO:0000256" key="2">
    <source>
        <dbReference type="ARBA" id="ARBA00005417"/>
    </source>
</evidence>
<proteinExistence type="inferred from homology"/>
<evidence type="ECO:0000256" key="1">
    <source>
        <dbReference type="ARBA" id="ARBA00004651"/>
    </source>
</evidence>
<evidence type="ECO:0000259" key="10">
    <source>
        <dbReference type="PROSITE" id="PS50893"/>
    </source>
</evidence>
<dbReference type="Proteomes" id="UP000432089">
    <property type="component" value="Unassembled WGS sequence"/>
</dbReference>
<dbReference type="FunFam" id="3.40.50.300:FF:000287">
    <property type="entry name" value="Multidrug ABC transporter ATP-binding protein"/>
    <property type="match status" value="1"/>
</dbReference>
<feature type="transmembrane region" description="Helical" evidence="9">
    <location>
        <begin position="84"/>
        <end position="103"/>
    </location>
</feature>
<keyword evidence="5" id="KW-0547">Nucleotide-binding</keyword>
<dbReference type="Pfam" id="PF00664">
    <property type="entry name" value="ABC_membrane"/>
    <property type="match status" value="1"/>
</dbReference>
<evidence type="ECO:0000256" key="4">
    <source>
        <dbReference type="ARBA" id="ARBA00022692"/>
    </source>
</evidence>
<dbReference type="RefSeq" id="WP_150967516.1">
    <property type="nucleotide sequence ID" value="NZ_VZDO01000001.1"/>
</dbReference>
<dbReference type="GO" id="GO:0034040">
    <property type="term" value="F:ATPase-coupled lipid transmembrane transporter activity"/>
    <property type="evidence" value="ECO:0007669"/>
    <property type="project" value="TreeGrafter"/>
</dbReference>
<dbReference type="Pfam" id="PF00005">
    <property type="entry name" value="ABC_tran"/>
    <property type="match status" value="1"/>
</dbReference>
<dbReference type="PANTHER" id="PTHR24221:SF632">
    <property type="entry name" value="ATP-DEPENDENT LIPID A-CORE FLIPPASE"/>
    <property type="match status" value="1"/>
</dbReference>
<name>A0A7V7TYB8_9HYPH</name>
<gene>
    <name evidence="12" type="ORF">F6X38_00160</name>
</gene>
<dbReference type="InterPro" id="IPR039421">
    <property type="entry name" value="Type_1_exporter"/>
</dbReference>
<evidence type="ECO:0000259" key="11">
    <source>
        <dbReference type="PROSITE" id="PS50929"/>
    </source>
</evidence>
<dbReference type="PANTHER" id="PTHR24221">
    <property type="entry name" value="ATP-BINDING CASSETTE SUB-FAMILY B"/>
    <property type="match status" value="1"/>
</dbReference>
<comment type="caution">
    <text evidence="12">The sequence shown here is derived from an EMBL/GenBank/DDBJ whole genome shotgun (WGS) entry which is preliminary data.</text>
</comment>
<feature type="transmembrane region" description="Helical" evidence="9">
    <location>
        <begin position="164"/>
        <end position="184"/>
    </location>
</feature>
<accession>A0A7V7TYB8</accession>
<keyword evidence="7 9" id="KW-1133">Transmembrane helix</keyword>
<keyword evidence="3" id="KW-0813">Transport</keyword>
<feature type="transmembrane region" description="Helical" evidence="9">
    <location>
        <begin position="274"/>
        <end position="295"/>
    </location>
</feature>
<protein>
    <submittedName>
        <fullName evidence="12">ABC transporter ATP-binding protein</fullName>
    </submittedName>
</protein>
<feature type="transmembrane region" description="Helical" evidence="9">
    <location>
        <begin position="45"/>
        <end position="64"/>
    </location>
</feature>
<keyword evidence="13" id="KW-1185">Reference proteome</keyword>
<dbReference type="InterPro" id="IPR036640">
    <property type="entry name" value="ABC1_TM_sf"/>
</dbReference>
<keyword evidence="4 9" id="KW-0812">Transmembrane</keyword>
<dbReference type="InterPro" id="IPR003439">
    <property type="entry name" value="ABC_transporter-like_ATP-bd"/>
</dbReference>
<feature type="domain" description="ABC transporter" evidence="10">
    <location>
        <begin position="365"/>
        <end position="599"/>
    </location>
</feature>
<reference evidence="12 13" key="1">
    <citation type="submission" date="2019-09" db="EMBL/GenBank/DDBJ databases">
        <title>YIM 132180 draft genome.</title>
        <authorList>
            <person name="Zhang K."/>
        </authorList>
    </citation>
    <scope>NUCLEOTIDE SEQUENCE [LARGE SCALE GENOMIC DNA]</scope>
    <source>
        <strain evidence="12 13">YIM 132180</strain>
    </source>
</reference>
<keyword evidence="6 12" id="KW-0067">ATP-binding</keyword>
<dbReference type="Gene3D" id="3.40.50.300">
    <property type="entry name" value="P-loop containing nucleotide triphosphate hydrolases"/>
    <property type="match status" value="1"/>
</dbReference>
<dbReference type="EMBL" id="VZDO01000001">
    <property type="protein sequence ID" value="KAB0682542.1"/>
    <property type="molecule type" value="Genomic_DNA"/>
</dbReference>
<comment type="similarity">
    <text evidence="2">Belongs to the ABC transporter superfamily.</text>
</comment>
<dbReference type="GO" id="GO:0140359">
    <property type="term" value="F:ABC-type transporter activity"/>
    <property type="evidence" value="ECO:0007669"/>
    <property type="project" value="InterPro"/>
</dbReference>
<evidence type="ECO:0000313" key="12">
    <source>
        <dbReference type="EMBL" id="KAB0682542.1"/>
    </source>
</evidence>
<organism evidence="12 13">
    <name type="scientific">Plantimonas leprariae</name>
    <dbReference type="NCBI Taxonomy" id="2615207"/>
    <lineage>
        <taxon>Bacteria</taxon>
        <taxon>Pseudomonadati</taxon>
        <taxon>Pseudomonadota</taxon>
        <taxon>Alphaproteobacteria</taxon>
        <taxon>Hyphomicrobiales</taxon>
        <taxon>Aurantimonadaceae</taxon>
        <taxon>Plantimonas</taxon>
    </lineage>
</organism>
<evidence type="ECO:0000256" key="9">
    <source>
        <dbReference type="SAM" id="Phobius"/>
    </source>
</evidence>
<dbReference type="SUPFAM" id="SSF90123">
    <property type="entry name" value="ABC transporter transmembrane region"/>
    <property type="match status" value="1"/>
</dbReference>
<sequence>MTDATAAIDFETSPATDSRPHRADVPRFLRSPVVFILHYLKNRRWLFGSLFAVALAASSCSVVVQYGMKLLVDAISGSTPNPSAAWTALAFFIVLIGMESLLWRSSGWLAAKTTISVGVDVRLDLLDYMIGHPVRYFQDNLAGALGHRVTATAGAFGILVNRTVWDIAPPVISFVGAFIIFATFDIWMSLTLAAFALAVTAGLILFGFGGRELHRAYAEQSGHVGGELIDVITNVWAVKAFSARDRERSRLAHAFSREAVAQRTSWMFTEKSRVLHDIMLLVMAGSMLVWSMLLWQRGSITSGDVVVVSALTFRILHGSRDLAMALVDMTQHFSYLGETLRIIGQPHEIADAPEAAPIVPHEGEVEFLDVAFAYGEGRKVLRDFTLSIPAGQKVGIVGPSGAGKSTIVHLLQRLHDVQEGELRIGGHPVVGLQQDSLRAAISVVPQEVSLFHRSIGDNIRFARPNATDEEVVAAAKAAYCDDFIRALPDGYDTLVGERGAKLSGGQRQRVGIARAFLKDTPIIILDEATSGLDTQSEIEVQSALARLMRDRTVIAVAHRLSTIAGFDRVVVVIEGQIVEDGSPKDLRRKEGGIFARMWSLQAEGLSMDDIAASMIEPSREGGYAGQVFGLGEAREPAKVP</sequence>
<dbReference type="SMART" id="SM00382">
    <property type="entry name" value="AAA"/>
    <property type="match status" value="1"/>
</dbReference>